<evidence type="ECO:0000259" key="16">
    <source>
        <dbReference type="Pfam" id="PF00501"/>
    </source>
</evidence>
<comment type="caution">
    <text evidence="18">The sequence shown here is derived from an EMBL/GenBank/DDBJ whole genome shotgun (WGS) entry which is preliminary data.</text>
</comment>
<evidence type="ECO:0000256" key="7">
    <source>
        <dbReference type="ARBA" id="ARBA00022741"/>
    </source>
</evidence>
<dbReference type="InterPro" id="IPR020845">
    <property type="entry name" value="AMP-binding_CS"/>
</dbReference>
<evidence type="ECO:0000259" key="17">
    <source>
        <dbReference type="Pfam" id="PF13193"/>
    </source>
</evidence>
<evidence type="ECO:0000256" key="15">
    <source>
        <dbReference type="ARBA" id="ARBA00042773"/>
    </source>
</evidence>
<dbReference type="FunFam" id="3.40.50.12780:FF:000003">
    <property type="entry name" value="Long-chain-fatty-acid--CoA ligase FadD"/>
    <property type="match status" value="1"/>
</dbReference>
<evidence type="ECO:0000256" key="5">
    <source>
        <dbReference type="ARBA" id="ARBA00022598"/>
    </source>
</evidence>
<keyword evidence="7" id="KW-0547">Nucleotide-binding</keyword>
<evidence type="ECO:0000313" key="19">
    <source>
        <dbReference type="Proteomes" id="UP000094025"/>
    </source>
</evidence>
<accession>A0A178Y133</accession>
<dbReference type="STRING" id="1472378.AU381_04740"/>
<keyword evidence="9" id="KW-0067">ATP-binding</keyword>
<dbReference type="InterPro" id="IPR042099">
    <property type="entry name" value="ANL_N_sf"/>
</dbReference>
<dbReference type="InterPro" id="IPR000873">
    <property type="entry name" value="AMP-dep_synth/lig_dom"/>
</dbReference>
<dbReference type="GO" id="GO:0046872">
    <property type="term" value="F:metal ion binding"/>
    <property type="evidence" value="ECO:0007669"/>
    <property type="project" value="UniProtKB-KW"/>
</dbReference>
<reference evidence="18 19" key="1">
    <citation type="journal article" date="2016" name="Int. J. Syst. Evol. Microbiol.">
        <title>Ensifer glycinis sp. nov., an novel rhizobial species associated with Glycine spp.</title>
        <authorList>
            <person name="Yan H."/>
            <person name="Yan J."/>
            <person name="Sui X.H."/>
            <person name="Wang E.T."/>
            <person name="Chen W.X."/>
            <person name="Zhang X.X."/>
            <person name="Chen W.F."/>
        </authorList>
    </citation>
    <scope>NUCLEOTIDE SEQUENCE [LARGE SCALE GENOMIC DNA]</scope>
    <source>
        <strain evidence="18 19">CCBAU 23380</strain>
    </source>
</reference>
<dbReference type="Proteomes" id="UP000094025">
    <property type="component" value="Unassembled WGS sequence"/>
</dbReference>
<evidence type="ECO:0000256" key="14">
    <source>
        <dbReference type="ARBA" id="ARBA00039545"/>
    </source>
</evidence>
<name>A0A178Y133_9HYPH</name>
<keyword evidence="10" id="KW-0460">Magnesium</keyword>
<dbReference type="EC" id="6.2.1.3" evidence="13"/>
<dbReference type="PROSITE" id="PS00455">
    <property type="entry name" value="AMP_BINDING"/>
    <property type="match status" value="1"/>
</dbReference>
<evidence type="ECO:0000256" key="6">
    <source>
        <dbReference type="ARBA" id="ARBA00022723"/>
    </source>
</evidence>
<proteinExistence type="inferred from homology"/>
<gene>
    <name evidence="18" type="ORF">AU381_04740</name>
</gene>
<dbReference type="GO" id="GO:0005524">
    <property type="term" value="F:ATP binding"/>
    <property type="evidence" value="ECO:0007669"/>
    <property type="project" value="UniProtKB-KW"/>
</dbReference>
<dbReference type="Gene3D" id="3.30.300.30">
    <property type="match status" value="1"/>
</dbReference>
<evidence type="ECO:0000256" key="10">
    <source>
        <dbReference type="ARBA" id="ARBA00022842"/>
    </source>
</evidence>
<evidence type="ECO:0000256" key="4">
    <source>
        <dbReference type="ARBA" id="ARBA00006432"/>
    </source>
</evidence>
<evidence type="ECO:0000313" key="18">
    <source>
        <dbReference type="EMBL" id="OAP41187.1"/>
    </source>
</evidence>
<evidence type="ECO:0000256" key="13">
    <source>
        <dbReference type="ARBA" id="ARBA00026121"/>
    </source>
</evidence>
<dbReference type="GO" id="GO:0004467">
    <property type="term" value="F:long-chain fatty acid-CoA ligase activity"/>
    <property type="evidence" value="ECO:0007669"/>
    <property type="project" value="UniProtKB-EC"/>
</dbReference>
<dbReference type="EMBL" id="LPUX01000053">
    <property type="protein sequence ID" value="OAP41187.1"/>
    <property type="molecule type" value="Genomic_DNA"/>
</dbReference>
<feature type="domain" description="AMP-binding enzyme C-terminal" evidence="17">
    <location>
        <begin position="484"/>
        <end position="558"/>
    </location>
</feature>
<dbReference type="Pfam" id="PF13193">
    <property type="entry name" value="AMP-binding_C"/>
    <property type="match status" value="1"/>
</dbReference>
<feature type="domain" description="AMP-dependent synthetase/ligase" evidence="16">
    <location>
        <begin position="41"/>
        <end position="433"/>
    </location>
</feature>
<evidence type="ECO:0000256" key="1">
    <source>
        <dbReference type="ARBA" id="ARBA00001946"/>
    </source>
</evidence>
<dbReference type="SUPFAM" id="SSF56801">
    <property type="entry name" value="Acetyl-CoA synthetase-like"/>
    <property type="match status" value="1"/>
</dbReference>
<evidence type="ECO:0000256" key="2">
    <source>
        <dbReference type="ARBA" id="ARBA00004170"/>
    </source>
</evidence>
<evidence type="ECO:0000256" key="11">
    <source>
        <dbReference type="ARBA" id="ARBA00023098"/>
    </source>
</evidence>
<comment type="pathway">
    <text evidence="3">Lipid metabolism; fatty acid beta-oxidation.</text>
</comment>
<keyword evidence="11" id="KW-0443">Lipid metabolism</keyword>
<comment type="cofactor">
    <cofactor evidence="1">
        <name>Mg(2+)</name>
        <dbReference type="ChEBI" id="CHEBI:18420"/>
    </cofactor>
</comment>
<dbReference type="PANTHER" id="PTHR43767:SF8">
    <property type="entry name" value="LONG-CHAIN-FATTY-ACID--COA LIGASE"/>
    <property type="match status" value="1"/>
</dbReference>
<dbReference type="FunFam" id="3.30.300.30:FF:000006">
    <property type="entry name" value="Long-chain-fatty-acid--CoA ligase FadD"/>
    <property type="match status" value="1"/>
</dbReference>
<keyword evidence="19" id="KW-1185">Reference proteome</keyword>
<dbReference type="CDD" id="cd05936">
    <property type="entry name" value="FC-FACS_FadD_like"/>
    <property type="match status" value="1"/>
</dbReference>
<dbReference type="Gene3D" id="3.40.50.12780">
    <property type="entry name" value="N-terminal domain of ligase-like"/>
    <property type="match status" value="1"/>
</dbReference>
<dbReference type="Pfam" id="PF00501">
    <property type="entry name" value="AMP-binding"/>
    <property type="match status" value="1"/>
</dbReference>
<comment type="subcellular location">
    <subcellularLocation>
        <location evidence="2">Membrane</location>
        <topology evidence="2">Peripheral membrane protein</topology>
    </subcellularLocation>
</comment>
<dbReference type="OrthoDB" id="9803968at2"/>
<dbReference type="InterPro" id="IPR025110">
    <property type="entry name" value="AMP-bd_C"/>
</dbReference>
<comment type="similarity">
    <text evidence="4">Belongs to the ATP-dependent AMP-binding enzyme family.</text>
</comment>
<dbReference type="NCBIfam" id="NF005463">
    <property type="entry name" value="PRK07059.1"/>
    <property type="match status" value="1"/>
</dbReference>
<dbReference type="InterPro" id="IPR045851">
    <property type="entry name" value="AMP-bd_C_sf"/>
</dbReference>
<evidence type="ECO:0000256" key="12">
    <source>
        <dbReference type="ARBA" id="ARBA00023136"/>
    </source>
</evidence>
<keyword evidence="6" id="KW-0479">Metal-binding</keyword>
<organism evidence="18 19">
    <name type="scientific">Sinorhizobium glycinis</name>
    <dbReference type="NCBI Taxonomy" id="1472378"/>
    <lineage>
        <taxon>Bacteria</taxon>
        <taxon>Pseudomonadati</taxon>
        <taxon>Pseudomonadota</taxon>
        <taxon>Alphaproteobacteria</taxon>
        <taxon>Hyphomicrobiales</taxon>
        <taxon>Rhizobiaceae</taxon>
        <taxon>Sinorhizobium/Ensifer group</taxon>
        <taxon>Sinorhizobium</taxon>
    </lineage>
</organism>
<evidence type="ECO:0000256" key="9">
    <source>
        <dbReference type="ARBA" id="ARBA00022840"/>
    </source>
</evidence>
<protein>
    <recommendedName>
        <fullName evidence="14">Long-chain-fatty-acid--CoA ligase</fullName>
        <ecNumber evidence="13">6.2.1.3</ecNumber>
    </recommendedName>
    <alternativeName>
        <fullName evidence="15">Long-chain acyl-CoA synthetase</fullName>
    </alternativeName>
</protein>
<dbReference type="GO" id="GO:0016020">
    <property type="term" value="C:membrane"/>
    <property type="evidence" value="ECO:0007669"/>
    <property type="project" value="UniProtKB-SubCell"/>
</dbReference>
<dbReference type="RefSeq" id="WP_064241481.1">
    <property type="nucleotide sequence ID" value="NZ_LPUX01000053.1"/>
</dbReference>
<evidence type="ECO:0000256" key="3">
    <source>
        <dbReference type="ARBA" id="ARBA00005005"/>
    </source>
</evidence>
<keyword evidence="8" id="KW-0276">Fatty acid metabolism</keyword>
<keyword evidence="5 18" id="KW-0436">Ligase</keyword>
<dbReference type="AlphaFoldDB" id="A0A178Y133"/>
<evidence type="ECO:0000256" key="8">
    <source>
        <dbReference type="ARBA" id="ARBA00022832"/>
    </source>
</evidence>
<dbReference type="InterPro" id="IPR050237">
    <property type="entry name" value="ATP-dep_AMP-bd_enzyme"/>
</dbReference>
<sequence length="566" mass="61760">MAEASMQQTGSGAGKNWVKSYPPGVPAEIGPLPYRSLGEFFDHAVAQHSWRPAFTCMGKSLTFADLNAHSGRIGAWLQSLGLAKGDRVAVMMPNILQNPVIVYGILRAGYTVVNVNPLYTPRELQHQLVDAGAKAIFVLENFAHTVEQVVARTKVKHVVVATMGDMLGVKGLVVNLVVRRVKKLVPAWSLPGHLSFRTVLAKGEKLSLAKPNIGPSDVAFLQYTGGTTGVSKGATLTHANLLSNMAQMEVWLNTAFLRKPRPESLTFMCALPLYHIFALTVNSLMGLATGGNNVLIPNPRDIPAFVKELGKYKTNIFPGLNTLFNALMNNAEFQKLDFSSLILTFGGGMAVQRPVAERWLAMTHCPIHEGYGLSETSPVATANRLDTDEFTGTIGMPLPSTEVEIRDENGNALPVGEIGEICIRGPQVMAGYWQRPDETAKAISPDGFFRTGDIGFMNAAGLTKIVDRKKDMILVSGFNVFPNEIEEVVATHPGILECAAIGIPDPHSGEAVKLFVVRKDPNLTEGDVKRHCAEHLTNYKRPRHVEFRDELPKSNVGKILRKDLRD</sequence>
<dbReference type="PANTHER" id="PTHR43767">
    <property type="entry name" value="LONG-CHAIN-FATTY-ACID--COA LIGASE"/>
    <property type="match status" value="1"/>
</dbReference>
<keyword evidence="12" id="KW-0472">Membrane</keyword>